<dbReference type="Gene3D" id="3.40.640.10">
    <property type="entry name" value="Type I PLP-dependent aspartate aminotransferase-like (Major domain)"/>
    <property type="match status" value="1"/>
</dbReference>
<evidence type="ECO:0000256" key="4">
    <source>
        <dbReference type="ARBA" id="ARBA00022898"/>
    </source>
</evidence>
<dbReference type="InterPro" id="IPR015424">
    <property type="entry name" value="PyrdxlP-dep_Trfase"/>
</dbReference>
<evidence type="ECO:0000313" key="7">
    <source>
        <dbReference type="EMBL" id="RCK78371.1"/>
    </source>
</evidence>
<dbReference type="GO" id="GO:0008483">
    <property type="term" value="F:transaminase activity"/>
    <property type="evidence" value="ECO:0007669"/>
    <property type="project" value="UniProtKB-KW"/>
</dbReference>
<dbReference type="InterPro" id="IPR015421">
    <property type="entry name" value="PyrdxlP-dep_Trfase_major"/>
</dbReference>
<dbReference type="PANTHER" id="PTHR42885:SF2">
    <property type="entry name" value="HISTIDINOL-PHOSPHATE AMINOTRANSFERASE"/>
    <property type="match status" value="1"/>
</dbReference>
<evidence type="ECO:0000313" key="8">
    <source>
        <dbReference type="Proteomes" id="UP000252355"/>
    </source>
</evidence>
<dbReference type="EC" id="2.6.1.-" evidence="5"/>
<dbReference type="Pfam" id="PF00155">
    <property type="entry name" value="Aminotran_1_2"/>
    <property type="match status" value="1"/>
</dbReference>
<keyword evidence="4" id="KW-0663">Pyridoxal phosphate</keyword>
<comment type="similarity">
    <text evidence="5">Belongs to the class-I pyridoxal-phosphate-dependent aminotransferase family.</text>
</comment>
<reference evidence="7 8" key="1">
    <citation type="submission" date="2018-05" db="EMBL/GenBank/DDBJ databases">
        <title>A metagenomic window into the 2 km-deep terrestrial subsurface aquifer revealed taxonomically and functionally diverse microbial community comprising novel uncultured bacterial lineages.</title>
        <authorList>
            <person name="Kadnikov V.V."/>
            <person name="Mardanov A.V."/>
            <person name="Beletsky A.V."/>
            <person name="Banks D."/>
            <person name="Pimenov N.V."/>
            <person name="Frank Y.A."/>
            <person name="Karnachuk O.V."/>
            <person name="Ravin N.V."/>
        </authorList>
    </citation>
    <scope>NUCLEOTIDE SEQUENCE [LARGE SCALE GENOMIC DNA]</scope>
    <source>
        <strain evidence="7">BY5</strain>
    </source>
</reference>
<dbReference type="EMBL" id="QOQW01000023">
    <property type="protein sequence ID" value="RCK78371.1"/>
    <property type="molecule type" value="Genomic_DNA"/>
</dbReference>
<dbReference type="SUPFAM" id="SSF53383">
    <property type="entry name" value="PLP-dependent transferases"/>
    <property type="match status" value="1"/>
</dbReference>
<name>A0A367ZLX1_9BACT</name>
<protein>
    <recommendedName>
        <fullName evidence="5">Aminotransferase</fullName>
        <ecNumber evidence="5">2.6.1.-</ecNumber>
    </recommendedName>
</protein>
<proteinExistence type="inferred from homology"/>
<dbReference type="PROSITE" id="PS00105">
    <property type="entry name" value="AA_TRANSFER_CLASS_1"/>
    <property type="match status" value="1"/>
</dbReference>
<dbReference type="Gene3D" id="3.90.1150.10">
    <property type="entry name" value="Aspartate Aminotransferase, domain 1"/>
    <property type="match status" value="1"/>
</dbReference>
<organism evidence="7 8">
    <name type="scientific">Candidatus Ozemobacter sibiricus</name>
    <dbReference type="NCBI Taxonomy" id="2268124"/>
    <lineage>
        <taxon>Bacteria</taxon>
        <taxon>Candidatus Ozemobacteria</taxon>
        <taxon>Candidatus Ozemobacterales</taxon>
        <taxon>Candidatus Ozemobacteraceae</taxon>
        <taxon>Candidatus Ozemobacter</taxon>
    </lineage>
</organism>
<keyword evidence="3 5" id="KW-0808">Transferase</keyword>
<accession>A0A367ZLX1</accession>
<evidence type="ECO:0000259" key="6">
    <source>
        <dbReference type="Pfam" id="PF00155"/>
    </source>
</evidence>
<dbReference type="InterPro" id="IPR004839">
    <property type="entry name" value="Aminotransferase_I/II_large"/>
</dbReference>
<dbReference type="GO" id="GO:0030170">
    <property type="term" value="F:pyridoxal phosphate binding"/>
    <property type="evidence" value="ECO:0007669"/>
    <property type="project" value="InterPro"/>
</dbReference>
<sequence length="373" mass="41366">MSLKPVPHIEALEEYAVTSQDVWRIEDPHHASRVLKLDWNESPAVLDIVRQRLAEFLAHPGSINWYPDVAALELSKAIADHLGLSHLQVLPFGGSDVALETVARTYLGPGDPVVLVHPGYDNFRLYAEACGARIHRVVPGPDPLAFSMSAFIDAIRALGPARLIYLIQPNNPVGYLASRAELIALLQAFPETAIIVDEAYIEFAEGEPTAAPLITQFDHLFVARSFSKAFGLAGLRLGYVVSHHRNLAHLRKLRNGKNLTMFAQIAGTTLLQNIDLVRQHVARVKAGRRWFTDAYRARGGTILDSQGNFALVRVADPQEVIFRLKMEGIYVRDRSSMRGLEGMLRLTFGPPEIMARVLAAFEAMPDGLWQTAR</sequence>
<comment type="caution">
    <text evidence="7">The sequence shown here is derived from an EMBL/GenBank/DDBJ whole genome shotgun (WGS) entry which is preliminary data.</text>
</comment>
<comment type="cofactor">
    <cofactor evidence="1 5">
        <name>pyridoxal 5'-phosphate</name>
        <dbReference type="ChEBI" id="CHEBI:597326"/>
    </cofactor>
</comment>
<dbReference type="InterPro" id="IPR004838">
    <property type="entry name" value="NHTrfase_class1_PyrdxlP-BS"/>
</dbReference>
<dbReference type="PANTHER" id="PTHR42885">
    <property type="entry name" value="HISTIDINOL-PHOSPHATE AMINOTRANSFERASE-RELATED"/>
    <property type="match status" value="1"/>
</dbReference>
<dbReference type="Proteomes" id="UP000252355">
    <property type="component" value="Unassembled WGS sequence"/>
</dbReference>
<evidence type="ECO:0000256" key="1">
    <source>
        <dbReference type="ARBA" id="ARBA00001933"/>
    </source>
</evidence>
<feature type="domain" description="Aminotransferase class I/classII large" evidence="6">
    <location>
        <begin position="37"/>
        <end position="360"/>
    </location>
</feature>
<dbReference type="InterPro" id="IPR015422">
    <property type="entry name" value="PyrdxlP-dep_Trfase_small"/>
</dbReference>
<evidence type="ECO:0000256" key="3">
    <source>
        <dbReference type="ARBA" id="ARBA00022679"/>
    </source>
</evidence>
<evidence type="ECO:0000256" key="2">
    <source>
        <dbReference type="ARBA" id="ARBA00022576"/>
    </source>
</evidence>
<keyword evidence="2 5" id="KW-0032">Aminotransferase</keyword>
<dbReference type="CDD" id="cd00609">
    <property type="entry name" value="AAT_like"/>
    <property type="match status" value="1"/>
</dbReference>
<gene>
    <name evidence="7" type="ORF">OZSIB_1473</name>
</gene>
<dbReference type="AlphaFoldDB" id="A0A367ZLX1"/>
<evidence type="ECO:0000256" key="5">
    <source>
        <dbReference type="RuleBase" id="RU000481"/>
    </source>
</evidence>